<evidence type="ECO:0000256" key="7">
    <source>
        <dbReference type="PIRSR" id="PIRSR000138-2"/>
    </source>
</evidence>
<keyword evidence="3 7" id="KW-0288">FMN</keyword>
<dbReference type="PROSITE" id="PS51349">
    <property type="entry name" value="FMN_HYDROXY_ACID_DH_2"/>
    <property type="match status" value="1"/>
</dbReference>
<dbReference type="CDD" id="cd02809">
    <property type="entry name" value="alpha_hydroxyacid_oxid_FMN"/>
    <property type="match status" value="1"/>
</dbReference>
<evidence type="ECO:0000256" key="6">
    <source>
        <dbReference type="PIRSR" id="PIRSR000138-1"/>
    </source>
</evidence>
<name>A0A1B3ZAP9_9SPHN</name>
<feature type="binding site" evidence="7">
    <location>
        <position position="267"/>
    </location>
    <ligand>
        <name>FMN</name>
        <dbReference type="ChEBI" id="CHEBI:58210"/>
    </ligand>
</feature>
<protein>
    <submittedName>
        <fullName evidence="9">2-hydroxy-acid oxidase</fullName>
    </submittedName>
</protein>
<evidence type="ECO:0000256" key="5">
    <source>
        <dbReference type="ARBA" id="ARBA00024042"/>
    </source>
</evidence>
<evidence type="ECO:0000256" key="3">
    <source>
        <dbReference type="ARBA" id="ARBA00022643"/>
    </source>
</evidence>
<organism evidence="9 10">
    <name type="scientific">Sphingomonas panacis</name>
    <dbReference type="NCBI Taxonomy" id="1560345"/>
    <lineage>
        <taxon>Bacteria</taxon>
        <taxon>Pseudomonadati</taxon>
        <taxon>Pseudomonadota</taxon>
        <taxon>Alphaproteobacteria</taxon>
        <taxon>Sphingomonadales</taxon>
        <taxon>Sphingomonadaceae</taxon>
        <taxon>Sphingomonas</taxon>
    </lineage>
</organism>
<evidence type="ECO:0000313" key="10">
    <source>
        <dbReference type="Proteomes" id="UP000094256"/>
    </source>
</evidence>
<accession>A0A1B3ZAP9</accession>
<dbReference type="InterPro" id="IPR012133">
    <property type="entry name" value="Alpha-hydoxy_acid_DH_FMN"/>
</dbReference>
<feature type="binding site" evidence="7">
    <location>
        <position position="272"/>
    </location>
    <ligand>
        <name>glyoxylate</name>
        <dbReference type="ChEBI" id="CHEBI:36655"/>
    </ligand>
</feature>
<feature type="active site" description="Proton acceptor" evidence="6">
    <location>
        <position position="269"/>
    </location>
</feature>
<dbReference type="Gene3D" id="3.20.20.70">
    <property type="entry name" value="Aldolase class I"/>
    <property type="match status" value="1"/>
</dbReference>
<evidence type="ECO:0000256" key="1">
    <source>
        <dbReference type="ARBA" id="ARBA00001917"/>
    </source>
</evidence>
<feature type="domain" description="FMN hydroxy acid dehydrogenase" evidence="8">
    <location>
        <begin position="13"/>
        <end position="374"/>
    </location>
</feature>
<feature type="binding site" evidence="7">
    <location>
        <begin position="90"/>
        <end position="92"/>
    </location>
    <ligand>
        <name>FMN</name>
        <dbReference type="ChEBI" id="CHEBI:58210"/>
    </ligand>
</feature>
<keyword evidence="2 7" id="KW-0285">Flavoprotein</keyword>
<dbReference type="KEGG" id="span:AWL63_11515"/>
<keyword evidence="4" id="KW-0560">Oxidoreductase</keyword>
<proteinExistence type="inferred from homology"/>
<comment type="similarity">
    <text evidence="5">Belongs to the FMN-dependent alpha-hydroxy acid dehydrogenase family.</text>
</comment>
<feature type="binding site" evidence="7">
    <location>
        <position position="178"/>
    </location>
    <ligand>
        <name>FMN</name>
        <dbReference type="ChEBI" id="CHEBI:58210"/>
    </ligand>
</feature>
<dbReference type="STRING" id="1560345.AWL63_11515"/>
<feature type="binding site" evidence="7">
    <location>
        <position position="150"/>
    </location>
    <ligand>
        <name>FMN</name>
        <dbReference type="ChEBI" id="CHEBI:58210"/>
    </ligand>
</feature>
<dbReference type="SUPFAM" id="SSF51395">
    <property type="entry name" value="FMN-linked oxidoreductases"/>
    <property type="match status" value="1"/>
</dbReference>
<comment type="cofactor">
    <cofactor evidence="1">
        <name>FMN</name>
        <dbReference type="ChEBI" id="CHEBI:58210"/>
    </cofactor>
</comment>
<dbReference type="GO" id="GO:0016614">
    <property type="term" value="F:oxidoreductase activity, acting on CH-OH group of donors"/>
    <property type="evidence" value="ECO:0007669"/>
    <property type="project" value="UniProtKB-ARBA"/>
</dbReference>
<evidence type="ECO:0000256" key="2">
    <source>
        <dbReference type="ARBA" id="ARBA00022630"/>
    </source>
</evidence>
<dbReference type="EMBL" id="CP014168">
    <property type="protein sequence ID" value="AOH84502.1"/>
    <property type="molecule type" value="Genomic_DNA"/>
</dbReference>
<dbReference type="Proteomes" id="UP000094256">
    <property type="component" value="Chromosome"/>
</dbReference>
<feature type="binding site" evidence="7">
    <location>
        <position position="119"/>
    </location>
    <ligand>
        <name>FMN</name>
        <dbReference type="ChEBI" id="CHEBI:58210"/>
    </ligand>
</feature>
<dbReference type="InterPro" id="IPR000262">
    <property type="entry name" value="FMN-dep_DH"/>
</dbReference>
<feature type="binding site" evidence="7">
    <location>
        <begin position="323"/>
        <end position="324"/>
    </location>
    <ligand>
        <name>FMN</name>
        <dbReference type="ChEBI" id="CHEBI:58210"/>
    </ligand>
</feature>
<dbReference type="OrthoDB" id="9770452at2"/>
<evidence type="ECO:0000256" key="4">
    <source>
        <dbReference type="ARBA" id="ARBA00023002"/>
    </source>
</evidence>
<keyword evidence="10" id="KW-1185">Reference proteome</keyword>
<dbReference type="FunFam" id="3.20.20.70:FF:000029">
    <property type="entry name" value="L-lactate dehydrogenase"/>
    <property type="match status" value="1"/>
</dbReference>
<evidence type="ECO:0000313" key="9">
    <source>
        <dbReference type="EMBL" id="AOH84502.1"/>
    </source>
</evidence>
<gene>
    <name evidence="9" type="ORF">AWL63_11515</name>
</gene>
<feature type="binding site" evidence="7">
    <location>
        <begin position="300"/>
        <end position="304"/>
    </location>
    <ligand>
        <name>FMN</name>
        <dbReference type="ChEBI" id="CHEBI:58210"/>
    </ligand>
</feature>
<dbReference type="Pfam" id="PF01070">
    <property type="entry name" value="FMN_dh"/>
    <property type="match status" value="1"/>
</dbReference>
<dbReference type="InterPro" id="IPR037396">
    <property type="entry name" value="FMN_HAD"/>
</dbReference>
<feature type="binding site" evidence="7">
    <location>
        <position position="245"/>
    </location>
    <ligand>
        <name>FMN</name>
        <dbReference type="ChEBI" id="CHEBI:58210"/>
    </ligand>
</feature>
<dbReference type="PIRSF" id="PIRSF000138">
    <property type="entry name" value="Al-hdrx_acd_dh"/>
    <property type="match status" value="1"/>
</dbReference>
<reference evidence="9 10" key="1">
    <citation type="submission" date="2016-01" db="EMBL/GenBank/DDBJ databases">
        <title>Complete genome and mega plasmid sequence of Sphingomonas panacis DCY99 elicits systemic resistance in rice to Xanthomonas oryzae.</title>
        <authorList>
            <person name="Kim Y.J."/>
            <person name="Yang D.C."/>
            <person name="Sing P."/>
        </authorList>
    </citation>
    <scope>NUCLEOTIDE SEQUENCE [LARGE SCALE GENOMIC DNA]</scope>
    <source>
        <strain evidence="9 10">DCY99</strain>
    </source>
</reference>
<dbReference type="AlphaFoldDB" id="A0A1B3ZAP9"/>
<dbReference type="PANTHER" id="PTHR10578:SF107">
    <property type="entry name" value="2-HYDROXYACID OXIDASE 1"/>
    <property type="match status" value="1"/>
</dbReference>
<evidence type="ECO:0000259" key="8">
    <source>
        <dbReference type="PROSITE" id="PS51349"/>
    </source>
</evidence>
<dbReference type="RefSeq" id="WP_069205057.1">
    <property type="nucleotide sequence ID" value="NZ_CP014168.1"/>
</dbReference>
<dbReference type="InterPro" id="IPR013785">
    <property type="entry name" value="Aldolase_TIM"/>
</dbReference>
<dbReference type="GO" id="GO:0010181">
    <property type="term" value="F:FMN binding"/>
    <property type="evidence" value="ECO:0007669"/>
    <property type="project" value="InterPro"/>
</dbReference>
<feature type="binding site" evidence="7">
    <location>
        <position position="152"/>
    </location>
    <ligand>
        <name>glyoxylate</name>
        <dbReference type="ChEBI" id="CHEBI:36655"/>
    </ligand>
</feature>
<dbReference type="PANTHER" id="PTHR10578">
    <property type="entry name" value="S -2-HYDROXY-ACID OXIDASE-RELATED"/>
    <property type="match status" value="1"/>
</dbReference>
<feature type="binding site" evidence="7">
    <location>
        <position position="269"/>
    </location>
    <ligand>
        <name>glyoxylate</name>
        <dbReference type="ChEBI" id="CHEBI:36655"/>
    </ligand>
</feature>
<sequence>MVRDVTPLPPLTAIPPDLQTLADYERVAERHMPAASWAHVQSGSAATLARNRAAFERISLLPRMLADLRGGHTRLTLFGREHQAPILFAPVAYHRLAHPEGELACVRASAAMGIGMVVSTLSSVPLETIAEAARDAARTLGVAPVPLWFQLYLQEDRAVSAELVARAEAAGYEAIVLTVDASIKTSGFALPAGVTAANLPGGADRRQTSAPGGRILFGTRLADDAPSWDDVAWLRASTRLPVILKGLLAAEDAHIAIAHGAEAIIVSNHGGRTLDGAPSAIDVLPAMAEAVAGAAPLLIDGGVRTGTDIVKARALGATAVLVGRPQLHGLAVAGMAGVAHVAHILRADLELAMAQLGCPTLDRIGPACLFTRAS</sequence>